<dbReference type="SUPFAM" id="SSF55729">
    <property type="entry name" value="Acyl-CoA N-acyltransferases (Nat)"/>
    <property type="match status" value="1"/>
</dbReference>
<dbReference type="Proteomes" id="UP001153069">
    <property type="component" value="Unassembled WGS sequence"/>
</dbReference>
<dbReference type="PANTHER" id="PTHR20958:SF6">
    <property type="entry name" value="GLYCINE N-ACYLTRANSFERASE-LIKE PROTEIN"/>
    <property type="match status" value="1"/>
</dbReference>
<dbReference type="InterPro" id="IPR016181">
    <property type="entry name" value="Acyl_CoA_acyltransferase"/>
</dbReference>
<proteinExistence type="predicted"/>
<evidence type="ECO:0000259" key="1">
    <source>
        <dbReference type="Pfam" id="PF08445"/>
    </source>
</evidence>
<dbReference type="PANTHER" id="PTHR20958">
    <property type="entry name" value="GLYCINE N-ACYLTRANSFERASE-LIKE PROTEIN"/>
    <property type="match status" value="1"/>
</dbReference>
<keyword evidence="3" id="KW-1185">Reference proteome</keyword>
<evidence type="ECO:0000313" key="3">
    <source>
        <dbReference type="Proteomes" id="UP001153069"/>
    </source>
</evidence>
<protein>
    <submittedName>
        <fullName evidence="2">FR47-like protein</fullName>
    </submittedName>
</protein>
<dbReference type="OrthoDB" id="61870at2759"/>
<dbReference type="Gene3D" id="3.40.630.30">
    <property type="match status" value="1"/>
</dbReference>
<feature type="domain" description="GCN5-related N-acetyltransferase Rv2170-like" evidence="1">
    <location>
        <begin position="225"/>
        <end position="305"/>
    </location>
</feature>
<dbReference type="InterPro" id="IPR013653">
    <property type="entry name" value="GCN5-like_dom"/>
</dbReference>
<dbReference type="Pfam" id="PF08445">
    <property type="entry name" value="FR47"/>
    <property type="match status" value="1"/>
</dbReference>
<reference evidence="2" key="1">
    <citation type="submission" date="2020-06" db="EMBL/GenBank/DDBJ databases">
        <authorList>
            <consortium name="Plant Systems Biology data submission"/>
        </authorList>
    </citation>
    <scope>NUCLEOTIDE SEQUENCE</scope>
    <source>
        <strain evidence="2">D6</strain>
    </source>
</reference>
<accession>A0A9N8HVA4</accession>
<organism evidence="2 3">
    <name type="scientific">Seminavis robusta</name>
    <dbReference type="NCBI Taxonomy" id="568900"/>
    <lineage>
        <taxon>Eukaryota</taxon>
        <taxon>Sar</taxon>
        <taxon>Stramenopiles</taxon>
        <taxon>Ochrophyta</taxon>
        <taxon>Bacillariophyta</taxon>
        <taxon>Bacillariophyceae</taxon>
        <taxon>Bacillariophycidae</taxon>
        <taxon>Naviculales</taxon>
        <taxon>Naviculaceae</taxon>
        <taxon>Seminavis</taxon>
    </lineage>
</organism>
<gene>
    <name evidence="2" type="ORF">SEMRO_1954_G307610.1</name>
</gene>
<comment type="caution">
    <text evidence="2">The sequence shown here is derived from an EMBL/GenBank/DDBJ whole genome shotgun (WGS) entry which is preliminary data.</text>
</comment>
<dbReference type="GO" id="GO:0016747">
    <property type="term" value="F:acyltransferase activity, transferring groups other than amino-acyl groups"/>
    <property type="evidence" value="ECO:0007669"/>
    <property type="project" value="InterPro"/>
</dbReference>
<dbReference type="InterPro" id="IPR053225">
    <property type="entry name" value="Acyl-CoA_N-acyltransferase"/>
</dbReference>
<evidence type="ECO:0000313" key="2">
    <source>
        <dbReference type="EMBL" id="CAB9527186.1"/>
    </source>
</evidence>
<sequence>MNGDCRTPIASSDQLLEQAAFDSHRSRKQSPLWNHHLRQCLSSPADSGVWIVSKRTTIQQEEEVIESVAQVDLAKQGIRLFCRDPLDAFACSAAVEVTRAALDLLPSETSVDDKRENGSENTRSVLFKALDRRLISVLQDSLGGNYNVTTVFHSKCGMWVCPTLQRNNNEEDLHSIPSNAFLRSLTQYDAVLVNSRWTYAGNGSLDMIQTMIARGGGCCGLQVDGTLVAWVCQYLDGALGMLWTEEGHRKRGYVSMVMRAAVKSIQSASESNDEPVVAFVVDDNQASSELLTKLKWERVADADWVRLSFERK</sequence>
<dbReference type="EMBL" id="CAICTM010001952">
    <property type="protein sequence ID" value="CAB9527186.1"/>
    <property type="molecule type" value="Genomic_DNA"/>
</dbReference>
<name>A0A9N8HVA4_9STRA</name>
<dbReference type="AlphaFoldDB" id="A0A9N8HVA4"/>